<dbReference type="PROSITE" id="PS00045">
    <property type="entry name" value="HISTONE_LIKE"/>
    <property type="match status" value="1"/>
</dbReference>
<sequence length="90" mass="9659">MNKTELIEEIAKSADITKASATRALDAMIEAVTASLQKNDTVTLVGFGTFSVGERAERVGRNPRTKEAIKIAAQRVPKFKAGKALKDAVN</sequence>
<comment type="caution">
    <text evidence="5">The sequence shown here is derived from an EMBL/GenBank/DDBJ whole genome shotgun (WGS) entry which is preliminary data.</text>
</comment>
<dbReference type="EMBL" id="JAFBIL020000011">
    <property type="protein sequence ID" value="MBZ2209975.1"/>
    <property type="molecule type" value="Genomic_DNA"/>
</dbReference>
<dbReference type="CDD" id="cd13831">
    <property type="entry name" value="HU"/>
    <property type="match status" value="1"/>
</dbReference>
<dbReference type="PRINTS" id="PR01727">
    <property type="entry name" value="DNABINDINGHU"/>
</dbReference>
<accession>A0ABS7SVL9</accession>
<protein>
    <submittedName>
        <fullName evidence="5">HU family DNA-binding protein</fullName>
    </submittedName>
</protein>
<dbReference type="PANTHER" id="PTHR33175">
    <property type="entry name" value="DNA-BINDING PROTEIN HU"/>
    <property type="match status" value="1"/>
</dbReference>
<dbReference type="SMART" id="SM00411">
    <property type="entry name" value="BHL"/>
    <property type="match status" value="1"/>
</dbReference>
<keyword evidence="6" id="KW-1185">Reference proteome</keyword>
<dbReference type="Pfam" id="PF00216">
    <property type="entry name" value="Bac_DNA_binding"/>
    <property type="match status" value="1"/>
</dbReference>
<evidence type="ECO:0000313" key="6">
    <source>
        <dbReference type="Proteomes" id="UP000809349"/>
    </source>
</evidence>
<evidence type="ECO:0000256" key="2">
    <source>
        <dbReference type="ARBA" id="ARBA00023067"/>
    </source>
</evidence>
<keyword evidence="3 5" id="KW-0238">DNA-binding</keyword>
<organism evidence="5 6">
    <name type="scientific">Massilia soli</name>
    <dbReference type="NCBI Taxonomy" id="2792854"/>
    <lineage>
        <taxon>Bacteria</taxon>
        <taxon>Pseudomonadati</taxon>
        <taxon>Pseudomonadota</taxon>
        <taxon>Betaproteobacteria</taxon>
        <taxon>Burkholderiales</taxon>
        <taxon>Oxalobacteraceae</taxon>
        <taxon>Telluria group</taxon>
        <taxon>Massilia</taxon>
    </lineage>
</organism>
<dbReference type="InterPro" id="IPR020816">
    <property type="entry name" value="Histone-like_DNA-bd_CS"/>
</dbReference>
<evidence type="ECO:0000256" key="4">
    <source>
        <dbReference type="RuleBase" id="RU003939"/>
    </source>
</evidence>
<name>A0ABS7SVL9_9BURK</name>
<evidence type="ECO:0000313" key="5">
    <source>
        <dbReference type="EMBL" id="MBZ2209975.1"/>
    </source>
</evidence>
<dbReference type="InterPro" id="IPR000119">
    <property type="entry name" value="Hist_DNA-bd"/>
</dbReference>
<keyword evidence="2" id="KW-0226">DNA condensation</keyword>
<dbReference type="PANTHER" id="PTHR33175:SF3">
    <property type="entry name" value="DNA-BINDING PROTEIN HU-BETA"/>
    <property type="match status" value="1"/>
</dbReference>
<dbReference type="InterPro" id="IPR010992">
    <property type="entry name" value="IHF-like_DNA-bd_dom_sf"/>
</dbReference>
<evidence type="ECO:0000256" key="1">
    <source>
        <dbReference type="ARBA" id="ARBA00010529"/>
    </source>
</evidence>
<reference evidence="5 6" key="2">
    <citation type="submission" date="2021-08" db="EMBL/GenBank/DDBJ databases">
        <title>Massilia sp. R798.</title>
        <authorList>
            <person name="Baek J.H."/>
            <person name="Jung H.S."/>
            <person name="Kim K.R."/>
            <person name="Jeon C.O."/>
        </authorList>
    </citation>
    <scope>NUCLEOTIDE SEQUENCE [LARGE SCALE GENOMIC DNA]</scope>
    <source>
        <strain evidence="5 6">R798</strain>
    </source>
</reference>
<evidence type="ECO:0000256" key="3">
    <source>
        <dbReference type="ARBA" id="ARBA00023125"/>
    </source>
</evidence>
<dbReference type="GO" id="GO:0003677">
    <property type="term" value="F:DNA binding"/>
    <property type="evidence" value="ECO:0007669"/>
    <property type="project" value="UniProtKB-KW"/>
</dbReference>
<proteinExistence type="inferred from homology"/>
<gene>
    <name evidence="5" type="ORF">I4X03_022140</name>
</gene>
<dbReference type="Proteomes" id="UP000809349">
    <property type="component" value="Unassembled WGS sequence"/>
</dbReference>
<dbReference type="Gene3D" id="4.10.520.10">
    <property type="entry name" value="IHF-like DNA-binding proteins"/>
    <property type="match status" value="1"/>
</dbReference>
<reference evidence="5 6" key="1">
    <citation type="submission" date="2021-01" db="EMBL/GenBank/DDBJ databases">
        <authorList>
            <person name="Ruan W."/>
            <person name="Khan S.A."/>
            <person name="Jeon C.O."/>
        </authorList>
    </citation>
    <scope>NUCLEOTIDE SEQUENCE [LARGE SCALE GENOMIC DNA]</scope>
    <source>
        <strain evidence="5 6">R798</strain>
    </source>
</reference>
<comment type="similarity">
    <text evidence="1 4">Belongs to the bacterial histone-like protein family.</text>
</comment>
<dbReference type="SUPFAM" id="SSF47729">
    <property type="entry name" value="IHF-like DNA-binding proteins"/>
    <property type="match status" value="1"/>
</dbReference>